<evidence type="ECO:0000313" key="1">
    <source>
        <dbReference type="EMBL" id="EMM73946.1"/>
    </source>
</evidence>
<evidence type="ECO:0000313" key="2">
    <source>
        <dbReference type="Proteomes" id="UP000012101"/>
    </source>
</evidence>
<comment type="caution">
    <text evidence="1">The sequence shown here is derived from an EMBL/GenBank/DDBJ whole genome shotgun (WGS) entry which is preliminary data.</text>
</comment>
<reference evidence="1 2" key="1">
    <citation type="submission" date="2013-01" db="EMBL/GenBank/DDBJ databases">
        <authorList>
            <person name="Harkins D.M."/>
            <person name="Durkin A.S."/>
            <person name="Brinkac L.M."/>
            <person name="Haft D.H."/>
            <person name="Selengut J.D."/>
            <person name="Sanka R."/>
            <person name="DePew J."/>
            <person name="Purushe J."/>
            <person name="Hospenthal D.R."/>
            <person name="Murray C.K."/>
            <person name="Pimentel G."/>
            <person name="Wasfy M."/>
            <person name="Vinetz J.M."/>
            <person name="Sutton G.G."/>
            <person name="Nierman W.C."/>
            <person name="Fouts D.E."/>
        </authorList>
    </citation>
    <scope>NUCLEOTIDE SEQUENCE [LARGE SCALE GENOMIC DNA]</scope>
    <source>
        <strain evidence="1 2">2006001855</strain>
    </source>
</reference>
<gene>
    <name evidence="1" type="ORF">LEP1GSC038_2301</name>
</gene>
<protein>
    <submittedName>
        <fullName evidence="1">Uncharacterized protein</fullName>
    </submittedName>
</protein>
<dbReference type="EMBL" id="AFJM02000022">
    <property type="protein sequence ID" value="EMM73946.1"/>
    <property type="molecule type" value="Genomic_DNA"/>
</dbReference>
<sequence length="53" mass="6352">MLEFVLTIKDHVKGAVKEEYLIKDKNEKRFRWNFCSNRESFNAEKGKESRTNS</sequence>
<dbReference type="Proteomes" id="UP000012101">
    <property type="component" value="Unassembled WGS sequence"/>
</dbReference>
<accession>M6G4S0</accession>
<organism evidence="1 2">
    <name type="scientific">Leptospira weilii str. 2006001855</name>
    <dbReference type="NCBI Taxonomy" id="996804"/>
    <lineage>
        <taxon>Bacteria</taxon>
        <taxon>Pseudomonadati</taxon>
        <taxon>Spirochaetota</taxon>
        <taxon>Spirochaetia</taxon>
        <taxon>Leptospirales</taxon>
        <taxon>Leptospiraceae</taxon>
        <taxon>Leptospira</taxon>
    </lineage>
</organism>
<proteinExistence type="predicted"/>
<dbReference type="AlphaFoldDB" id="M6G4S0"/>
<name>M6G4S0_9LEPT</name>